<accession>A0ABV1WLW2</accession>
<feature type="non-terminal residue" evidence="2">
    <location>
        <position position="71"/>
    </location>
</feature>
<evidence type="ECO:0000256" key="1">
    <source>
        <dbReference type="SAM" id="Phobius"/>
    </source>
</evidence>
<proteinExistence type="predicted"/>
<evidence type="ECO:0000313" key="2">
    <source>
        <dbReference type="EMBL" id="MER6985167.1"/>
    </source>
</evidence>
<organism evidence="2 3">
    <name type="scientific">Streptomyces carpinensis</name>
    <dbReference type="NCBI Taxonomy" id="66369"/>
    <lineage>
        <taxon>Bacteria</taxon>
        <taxon>Bacillati</taxon>
        <taxon>Actinomycetota</taxon>
        <taxon>Actinomycetes</taxon>
        <taxon>Kitasatosporales</taxon>
        <taxon>Streptomycetaceae</taxon>
        <taxon>Streptomyces</taxon>
    </lineage>
</organism>
<keyword evidence="3" id="KW-1185">Reference proteome</keyword>
<dbReference type="EMBL" id="JBEPCU010002256">
    <property type="protein sequence ID" value="MER6985167.1"/>
    <property type="molecule type" value="Genomic_DNA"/>
</dbReference>
<gene>
    <name evidence="2" type="ORF">ABT317_51595</name>
</gene>
<name>A0ABV1WLW2_9ACTN</name>
<keyword evidence="1" id="KW-0812">Transmembrane</keyword>
<dbReference type="Gene3D" id="1.20.1720.10">
    <property type="entry name" value="Multidrug resistance protein D"/>
    <property type="match status" value="1"/>
</dbReference>
<reference evidence="2 3" key="1">
    <citation type="submission" date="2024-06" db="EMBL/GenBank/DDBJ databases">
        <title>The Natural Products Discovery Center: Release of the First 8490 Sequenced Strains for Exploring Actinobacteria Biosynthetic Diversity.</title>
        <authorList>
            <person name="Kalkreuter E."/>
            <person name="Kautsar S.A."/>
            <person name="Yang D."/>
            <person name="Bader C.D."/>
            <person name="Teijaro C.N."/>
            <person name="Fluegel L."/>
            <person name="Davis C.M."/>
            <person name="Simpson J.R."/>
            <person name="Lauterbach L."/>
            <person name="Steele A.D."/>
            <person name="Gui C."/>
            <person name="Meng S."/>
            <person name="Li G."/>
            <person name="Viehrig K."/>
            <person name="Ye F."/>
            <person name="Su P."/>
            <person name="Kiefer A.F."/>
            <person name="Nichols A."/>
            <person name="Cepeda A.J."/>
            <person name="Yan W."/>
            <person name="Fan B."/>
            <person name="Jiang Y."/>
            <person name="Adhikari A."/>
            <person name="Zheng C.-J."/>
            <person name="Schuster L."/>
            <person name="Cowan T.M."/>
            <person name="Smanski M.J."/>
            <person name="Chevrette M.G."/>
            <person name="De Carvalho L.P.S."/>
            <person name="Shen B."/>
        </authorList>
    </citation>
    <scope>NUCLEOTIDE SEQUENCE [LARGE SCALE GENOMIC DNA]</scope>
    <source>
        <strain evidence="2 3">NPDC000634</strain>
    </source>
</reference>
<keyword evidence="1" id="KW-1133">Transmembrane helix</keyword>
<sequence length="71" mass="7360">MSTPVIPSAPRERTVGRALAVVLALLTVFGPISMDLYLPVLPALTNELHASTSAAQLTVTACLLGLAFGQL</sequence>
<dbReference type="InterPro" id="IPR036259">
    <property type="entry name" value="MFS_trans_sf"/>
</dbReference>
<dbReference type="Proteomes" id="UP001458415">
    <property type="component" value="Unassembled WGS sequence"/>
</dbReference>
<dbReference type="SUPFAM" id="SSF103473">
    <property type="entry name" value="MFS general substrate transporter"/>
    <property type="match status" value="1"/>
</dbReference>
<comment type="caution">
    <text evidence="2">The sequence shown here is derived from an EMBL/GenBank/DDBJ whole genome shotgun (WGS) entry which is preliminary data.</text>
</comment>
<evidence type="ECO:0000313" key="3">
    <source>
        <dbReference type="Proteomes" id="UP001458415"/>
    </source>
</evidence>
<keyword evidence="1" id="KW-0472">Membrane</keyword>
<protein>
    <submittedName>
        <fullName evidence="2">Bcr/CflA family drug resistance efflux transporter</fullName>
    </submittedName>
</protein>
<feature type="transmembrane region" description="Helical" evidence="1">
    <location>
        <begin position="18"/>
        <end position="38"/>
    </location>
</feature>